<evidence type="ECO:0000313" key="4">
    <source>
        <dbReference type="Proteomes" id="UP000664859"/>
    </source>
</evidence>
<accession>A0A835ZHX9</accession>
<evidence type="ECO:0000259" key="2">
    <source>
        <dbReference type="Pfam" id="PF13815"/>
    </source>
</evidence>
<sequence>MWTVPLPSAVAGSAAASAYALTLFIFARTGGLTLYLGSACLPPVSPDTVRAPSFREPILNDENAVVGALAGRCAVVQAPAAADEPEPSSNPPAAESCAEAADDAERQLLSRLLDLTAALTSHAAAPPLPPAHPPAPPPLPLSPTSPAHRSDAENRRRNADRRPGEVDSASLGSPRVPVAGFAFEPRCGPVEWGRVAACNVARVRRSGDLHTLRTFLPEVAVGAAGSADLDVAPGHARAFELAQLSTQYLLHCGEVLKTHHAAMEAAVDGLRRERAANAAALAERRRAARAARREARALSHDAAALAAMLRAHNPALAARVVLRADGALRLRRRVEEDGGDAAEDSAERASLLRGGGSAGGDSGGDGGGGGGGRGDLPAHVLRWRREQRERELHAPRKESASASRSPSGSGHAARRGLHERSGDAEQRRATAVTAGLLSRDDDWRGGAPAEGGSGGAADVKLTTRMGARSGRSSNSSSSSTGGEVGGSSRRAGEKRFDAARGAPAGGGGGFAAAPDVTDASEQRATGLTQALGERVAARAPQLGGARQSGDHGIHDMNIRVGAAPPLEQTAIAALPEQQSMQPRPLASKRSSSGGSSSSGSSAASNPAARNGGRAASDSIGAAAAAAAPLPAARRVSAAAAGEERIYTAERAWGSPVHATAARDSVLMSGVQEAAATAARLGLDDLPPSAPDGYLDVDILSLSSGELGV</sequence>
<feature type="compositionally biased region" description="Basic and acidic residues" evidence="1">
    <location>
        <begin position="389"/>
        <end position="399"/>
    </location>
</feature>
<dbReference type="EMBL" id="JAFCMP010000001">
    <property type="protein sequence ID" value="KAG5193141.1"/>
    <property type="molecule type" value="Genomic_DNA"/>
</dbReference>
<feature type="compositionally biased region" description="Low complexity" evidence="1">
    <location>
        <begin position="587"/>
        <end position="621"/>
    </location>
</feature>
<feature type="compositionally biased region" description="Gly residues" evidence="1">
    <location>
        <begin position="353"/>
        <end position="374"/>
    </location>
</feature>
<feature type="region of interest" description="Disordered" evidence="1">
    <location>
        <begin position="334"/>
        <end position="377"/>
    </location>
</feature>
<feature type="region of interest" description="Disordered" evidence="1">
    <location>
        <begin position="123"/>
        <end position="174"/>
    </location>
</feature>
<dbReference type="Proteomes" id="UP000664859">
    <property type="component" value="Unassembled WGS sequence"/>
</dbReference>
<feature type="region of interest" description="Disordered" evidence="1">
    <location>
        <begin position="80"/>
        <end position="101"/>
    </location>
</feature>
<evidence type="ECO:0000256" key="1">
    <source>
        <dbReference type="SAM" id="MobiDB-lite"/>
    </source>
</evidence>
<proteinExistence type="predicted"/>
<protein>
    <recommendedName>
        <fullName evidence="2">Cilium assembly protein DZIP1 N-terminal domain-containing protein</fullName>
    </recommendedName>
</protein>
<feature type="region of interest" description="Disordered" evidence="1">
    <location>
        <begin position="575"/>
        <end position="621"/>
    </location>
</feature>
<feature type="domain" description="Cilium assembly protein DZIP1 N-terminal" evidence="2">
    <location>
        <begin position="181"/>
        <end position="296"/>
    </location>
</feature>
<feature type="compositionally biased region" description="Low complexity" evidence="1">
    <location>
        <begin position="464"/>
        <end position="489"/>
    </location>
</feature>
<dbReference type="InterPro" id="IPR032714">
    <property type="entry name" value="DZIP1_N"/>
</dbReference>
<feature type="compositionally biased region" description="Basic and acidic residues" evidence="1">
    <location>
        <begin position="416"/>
        <end position="428"/>
    </location>
</feature>
<organism evidence="3 4">
    <name type="scientific">Tribonema minus</name>
    <dbReference type="NCBI Taxonomy" id="303371"/>
    <lineage>
        <taxon>Eukaryota</taxon>
        <taxon>Sar</taxon>
        <taxon>Stramenopiles</taxon>
        <taxon>Ochrophyta</taxon>
        <taxon>PX clade</taxon>
        <taxon>Xanthophyceae</taxon>
        <taxon>Tribonematales</taxon>
        <taxon>Tribonemataceae</taxon>
        <taxon>Tribonema</taxon>
    </lineage>
</organism>
<feature type="compositionally biased region" description="Low complexity" evidence="1">
    <location>
        <begin position="400"/>
        <end position="411"/>
    </location>
</feature>
<evidence type="ECO:0000313" key="3">
    <source>
        <dbReference type="EMBL" id="KAG5193141.1"/>
    </source>
</evidence>
<dbReference type="AlphaFoldDB" id="A0A835ZHX9"/>
<feature type="compositionally biased region" description="Pro residues" evidence="1">
    <location>
        <begin position="126"/>
        <end position="143"/>
    </location>
</feature>
<name>A0A835ZHX9_9STRA</name>
<dbReference type="Pfam" id="PF13815">
    <property type="entry name" value="Dzip-like_N"/>
    <property type="match status" value="1"/>
</dbReference>
<keyword evidence="4" id="KW-1185">Reference proteome</keyword>
<comment type="caution">
    <text evidence="3">The sequence shown here is derived from an EMBL/GenBank/DDBJ whole genome shotgun (WGS) entry which is preliminary data.</text>
</comment>
<gene>
    <name evidence="3" type="ORF">JKP88DRAFT_272447</name>
</gene>
<reference evidence="3" key="1">
    <citation type="submission" date="2021-02" db="EMBL/GenBank/DDBJ databases">
        <title>First Annotated Genome of the Yellow-green Alga Tribonema minus.</title>
        <authorList>
            <person name="Mahan K.M."/>
        </authorList>
    </citation>
    <scope>NUCLEOTIDE SEQUENCE</scope>
    <source>
        <strain evidence="3">UTEX B ZZ1240</strain>
    </source>
</reference>
<feature type="compositionally biased region" description="Basic and acidic residues" evidence="1">
    <location>
        <begin position="148"/>
        <end position="165"/>
    </location>
</feature>
<feature type="region of interest" description="Disordered" evidence="1">
    <location>
        <begin position="389"/>
        <end position="552"/>
    </location>
</feature>